<feature type="region of interest" description="Disordered" evidence="1">
    <location>
        <begin position="1"/>
        <end position="44"/>
    </location>
</feature>
<accession>A0AAW0TTY8</accession>
<gene>
    <name evidence="2" type="ORF">O3P69_017076</name>
</gene>
<feature type="compositionally biased region" description="Gly residues" evidence="1">
    <location>
        <begin position="90"/>
        <end position="100"/>
    </location>
</feature>
<proteinExistence type="predicted"/>
<name>A0AAW0TTY8_SCYPA</name>
<sequence length="121" mass="13134">MEDGEEEEEEEEVSSAKSIVPESLLVPRALPSPPPPQVNECPRRGQSWVSRTARSNTLSHVCSPLMAACLMAQARVTQAPATPRWSQRAGGRGQGLGVGVHIGHPPRDPKPNILLFEYSQT</sequence>
<dbReference type="EMBL" id="JARAKH010000024">
    <property type="protein sequence ID" value="KAK8391165.1"/>
    <property type="molecule type" value="Genomic_DNA"/>
</dbReference>
<evidence type="ECO:0000313" key="3">
    <source>
        <dbReference type="Proteomes" id="UP001487740"/>
    </source>
</evidence>
<evidence type="ECO:0000313" key="2">
    <source>
        <dbReference type="EMBL" id="KAK8391165.1"/>
    </source>
</evidence>
<feature type="compositionally biased region" description="Acidic residues" evidence="1">
    <location>
        <begin position="1"/>
        <end position="13"/>
    </location>
</feature>
<comment type="caution">
    <text evidence="2">The sequence shown here is derived from an EMBL/GenBank/DDBJ whole genome shotgun (WGS) entry which is preliminary data.</text>
</comment>
<keyword evidence="3" id="KW-1185">Reference proteome</keyword>
<reference evidence="2 3" key="1">
    <citation type="submission" date="2023-03" db="EMBL/GenBank/DDBJ databases">
        <title>High-quality genome of Scylla paramamosain provides insights in environmental adaptation.</title>
        <authorList>
            <person name="Zhang L."/>
        </authorList>
    </citation>
    <scope>NUCLEOTIDE SEQUENCE [LARGE SCALE GENOMIC DNA]</scope>
    <source>
        <strain evidence="2">LZ_2023a</strain>
        <tissue evidence="2">Muscle</tissue>
    </source>
</reference>
<feature type="region of interest" description="Disordered" evidence="1">
    <location>
        <begin position="81"/>
        <end position="111"/>
    </location>
</feature>
<organism evidence="2 3">
    <name type="scientific">Scylla paramamosain</name>
    <name type="common">Mud crab</name>
    <dbReference type="NCBI Taxonomy" id="85552"/>
    <lineage>
        <taxon>Eukaryota</taxon>
        <taxon>Metazoa</taxon>
        <taxon>Ecdysozoa</taxon>
        <taxon>Arthropoda</taxon>
        <taxon>Crustacea</taxon>
        <taxon>Multicrustacea</taxon>
        <taxon>Malacostraca</taxon>
        <taxon>Eumalacostraca</taxon>
        <taxon>Eucarida</taxon>
        <taxon>Decapoda</taxon>
        <taxon>Pleocyemata</taxon>
        <taxon>Brachyura</taxon>
        <taxon>Eubrachyura</taxon>
        <taxon>Portunoidea</taxon>
        <taxon>Portunidae</taxon>
        <taxon>Portuninae</taxon>
        <taxon>Scylla</taxon>
    </lineage>
</organism>
<dbReference type="AlphaFoldDB" id="A0AAW0TTY8"/>
<evidence type="ECO:0000256" key="1">
    <source>
        <dbReference type="SAM" id="MobiDB-lite"/>
    </source>
</evidence>
<dbReference type="Proteomes" id="UP001487740">
    <property type="component" value="Unassembled WGS sequence"/>
</dbReference>
<protein>
    <submittedName>
        <fullName evidence="2">Uncharacterized protein</fullName>
    </submittedName>
</protein>